<sequence length="101" mass="11485">MFKNIINLSSDDKDEDKVEESAKISSKLENYAIAQMKGGTFTAVKFVKFANWPFSQKQLAISTLNKVMVRANKVCEEMVDCDKKRKMKDCLSELSELDVDP</sequence>
<keyword evidence="2" id="KW-1185">Reference proteome</keyword>
<dbReference type="EMBL" id="JADGJH010001713">
    <property type="protein sequence ID" value="KAJ3110580.1"/>
    <property type="molecule type" value="Genomic_DNA"/>
</dbReference>
<reference evidence="1" key="1">
    <citation type="submission" date="2020-05" db="EMBL/GenBank/DDBJ databases">
        <title>Phylogenomic resolution of chytrid fungi.</title>
        <authorList>
            <person name="Stajich J.E."/>
            <person name="Amses K."/>
            <person name="Simmons R."/>
            <person name="Seto K."/>
            <person name="Myers J."/>
            <person name="Bonds A."/>
            <person name="Quandt C.A."/>
            <person name="Barry K."/>
            <person name="Liu P."/>
            <person name="Grigoriev I."/>
            <person name="Longcore J.E."/>
            <person name="James T.Y."/>
        </authorList>
    </citation>
    <scope>NUCLEOTIDE SEQUENCE</scope>
    <source>
        <strain evidence="1">JEL0513</strain>
    </source>
</reference>
<evidence type="ECO:0000313" key="2">
    <source>
        <dbReference type="Proteomes" id="UP001211907"/>
    </source>
</evidence>
<gene>
    <name evidence="1" type="ORF">HK100_002991</name>
</gene>
<proteinExistence type="predicted"/>
<protein>
    <submittedName>
        <fullName evidence="1">Uncharacterized protein</fullName>
    </submittedName>
</protein>
<dbReference type="AlphaFoldDB" id="A0AAD5XAP6"/>
<evidence type="ECO:0000313" key="1">
    <source>
        <dbReference type="EMBL" id="KAJ3110580.1"/>
    </source>
</evidence>
<name>A0AAD5XAP6_9FUNG</name>
<organism evidence="1 2">
    <name type="scientific">Physocladia obscura</name>
    <dbReference type="NCBI Taxonomy" id="109957"/>
    <lineage>
        <taxon>Eukaryota</taxon>
        <taxon>Fungi</taxon>
        <taxon>Fungi incertae sedis</taxon>
        <taxon>Chytridiomycota</taxon>
        <taxon>Chytridiomycota incertae sedis</taxon>
        <taxon>Chytridiomycetes</taxon>
        <taxon>Chytridiales</taxon>
        <taxon>Chytriomycetaceae</taxon>
        <taxon>Physocladia</taxon>
    </lineage>
</organism>
<comment type="caution">
    <text evidence="1">The sequence shown here is derived from an EMBL/GenBank/DDBJ whole genome shotgun (WGS) entry which is preliminary data.</text>
</comment>
<dbReference type="Proteomes" id="UP001211907">
    <property type="component" value="Unassembled WGS sequence"/>
</dbReference>
<accession>A0AAD5XAP6</accession>